<evidence type="ECO:0000313" key="2">
    <source>
        <dbReference type="EMBL" id="KAH7012576.1"/>
    </source>
</evidence>
<sequence>MPAQVAIVAILYAMLAFSTCHGADALHKVPRLRGVDGIEQSGISPRSRCSNAIELGDTPLVLNEDALNTLLPTDWSPARPVVSNASNSSTTASFGGMTDLAAFLKKRTMPPVRYKHNAYPYSAIGTLVSSEGMLVGRRLVLTTPLCIPQNGPSPIVGFYPFTEGDAVNECNPYQYYDGPPKSSKADRIRKSAFAIVILTENLGDRLGYLDVQTPDAAQAHLNGASFATCGPRFMGLDPYDRELYCGQDVKVLKYGGSGCGGILDDGPVFTDADMTFGTGIIEPAWSGSSLFVTQGPQGLNETGYTATLGVMGNPYQFSLENGSIVMTSIFAFGQKLVHTVQKLRAIYG</sequence>
<dbReference type="AlphaFoldDB" id="A0A9P9BFR9"/>
<dbReference type="Proteomes" id="UP000756346">
    <property type="component" value="Unassembled WGS sequence"/>
</dbReference>
<feature type="signal peptide" evidence="1">
    <location>
        <begin position="1"/>
        <end position="25"/>
    </location>
</feature>
<dbReference type="EMBL" id="JAGTJQ010000014">
    <property type="protein sequence ID" value="KAH7012576.1"/>
    <property type="molecule type" value="Genomic_DNA"/>
</dbReference>
<evidence type="ECO:0008006" key="4">
    <source>
        <dbReference type="Google" id="ProtNLM"/>
    </source>
</evidence>
<feature type="chain" id="PRO_5040163435" description="Trypsin-like cysteine/serine peptidase domain-containing protein" evidence="1">
    <location>
        <begin position="26"/>
        <end position="348"/>
    </location>
</feature>
<proteinExistence type="predicted"/>
<dbReference type="RefSeq" id="XP_046004841.1">
    <property type="nucleotide sequence ID" value="XM_046157510.1"/>
</dbReference>
<keyword evidence="1" id="KW-0732">Signal</keyword>
<name>A0A9P9BFR9_9PEZI</name>
<accession>A0A9P9BFR9</accession>
<dbReference type="GeneID" id="70187056"/>
<gene>
    <name evidence="2" type="ORF">B0I36DRAFT_355972</name>
</gene>
<organism evidence="2 3">
    <name type="scientific">Microdochium trichocladiopsis</name>
    <dbReference type="NCBI Taxonomy" id="1682393"/>
    <lineage>
        <taxon>Eukaryota</taxon>
        <taxon>Fungi</taxon>
        <taxon>Dikarya</taxon>
        <taxon>Ascomycota</taxon>
        <taxon>Pezizomycotina</taxon>
        <taxon>Sordariomycetes</taxon>
        <taxon>Xylariomycetidae</taxon>
        <taxon>Xylariales</taxon>
        <taxon>Microdochiaceae</taxon>
        <taxon>Microdochium</taxon>
    </lineage>
</organism>
<reference evidence="2" key="1">
    <citation type="journal article" date="2021" name="Nat. Commun.">
        <title>Genetic determinants of endophytism in the Arabidopsis root mycobiome.</title>
        <authorList>
            <person name="Mesny F."/>
            <person name="Miyauchi S."/>
            <person name="Thiergart T."/>
            <person name="Pickel B."/>
            <person name="Atanasova L."/>
            <person name="Karlsson M."/>
            <person name="Huettel B."/>
            <person name="Barry K.W."/>
            <person name="Haridas S."/>
            <person name="Chen C."/>
            <person name="Bauer D."/>
            <person name="Andreopoulos W."/>
            <person name="Pangilinan J."/>
            <person name="LaButti K."/>
            <person name="Riley R."/>
            <person name="Lipzen A."/>
            <person name="Clum A."/>
            <person name="Drula E."/>
            <person name="Henrissat B."/>
            <person name="Kohler A."/>
            <person name="Grigoriev I.V."/>
            <person name="Martin F.M."/>
            <person name="Hacquard S."/>
        </authorList>
    </citation>
    <scope>NUCLEOTIDE SEQUENCE</scope>
    <source>
        <strain evidence="2">MPI-CAGE-CH-0230</strain>
    </source>
</reference>
<evidence type="ECO:0000313" key="3">
    <source>
        <dbReference type="Proteomes" id="UP000756346"/>
    </source>
</evidence>
<comment type="caution">
    <text evidence="2">The sequence shown here is derived from an EMBL/GenBank/DDBJ whole genome shotgun (WGS) entry which is preliminary data.</text>
</comment>
<protein>
    <recommendedName>
        <fullName evidence="4">Trypsin-like cysteine/serine peptidase domain-containing protein</fullName>
    </recommendedName>
</protein>
<evidence type="ECO:0000256" key="1">
    <source>
        <dbReference type="SAM" id="SignalP"/>
    </source>
</evidence>
<keyword evidence="3" id="KW-1185">Reference proteome</keyword>